<evidence type="ECO:0000256" key="2">
    <source>
        <dbReference type="ARBA" id="ARBA00006683"/>
    </source>
</evidence>
<gene>
    <name evidence="10" type="ORF">EQM13_10700</name>
</gene>
<evidence type="ECO:0000256" key="1">
    <source>
        <dbReference type="ARBA" id="ARBA00004651"/>
    </source>
</evidence>
<comment type="similarity">
    <text evidence="2">Belongs to the CpsC/CapA family.</text>
</comment>
<evidence type="ECO:0000256" key="4">
    <source>
        <dbReference type="ARBA" id="ARBA00022692"/>
    </source>
</evidence>
<dbReference type="Proteomes" id="UP000287969">
    <property type="component" value="Chromosome"/>
</dbReference>
<feature type="transmembrane region" description="Helical" evidence="7">
    <location>
        <begin position="175"/>
        <end position="196"/>
    </location>
</feature>
<dbReference type="PANTHER" id="PTHR32309">
    <property type="entry name" value="TYROSINE-PROTEIN KINASE"/>
    <property type="match status" value="1"/>
</dbReference>
<keyword evidence="4 7" id="KW-0812">Transmembrane</keyword>
<keyword evidence="5 7" id="KW-1133">Transmembrane helix</keyword>
<evidence type="ECO:0000256" key="7">
    <source>
        <dbReference type="SAM" id="Phobius"/>
    </source>
</evidence>
<accession>A0A410QDA1</accession>
<evidence type="ECO:0000313" key="11">
    <source>
        <dbReference type="Proteomes" id="UP000287969"/>
    </source>
</evidence>
<dbReference type="GO" id="GO:0005886">
    <property type="term" value="C:plasma membrane"/>
    <property type="evidence" value="ECO:0007669"/>
    <property type="project" value="UniProtKB-SubCell"/>
</dbReference>
<keyword evidence="6 7" id="KW-0472">Membrane</keyword>
<dbReference type="Pfam" id="PF13807">
    <property type="entry name" value="GNVR"/>
    <property type="match status" value="1"/>
</dbReference>
<keyword evidence="11" id="KW-1185">Reference proteome</keyword>
<comment type="subcellular location">
    <subcellularLocation>
        <location evidence="1">Cell membrane</location>
        <topology evidence="1">Multi-pass membrane protein</topology>
    </subcellularLocation>
</comment>
<evidence type="ECO:0000256" key="5">
    <source>
        <dbReference type="ARBA" id="ARBA00022989"/>
    </source>
</evidence>
<protein>
    <submittedName>
        <fullName evidence="10">Uncharacterized protein</fullName>
    </submittedName>
</protein>
<dbReference type="RefSeq" id="WP_128752657.1">
    <property type="nucleotide sequence ID" value="NZ_CP035282.1"/>
</dbReference>
<dbReference type="OrthoDB" id="2360475at2"/>
<sequence>MEEEISLREYFFVLIKRLWLILLLTVICIGASGIISFYVLKPEYQTFTTLMVGRPKDYQNTNQQLDYNEIMVNQQLVTTYGELVKSRVVADDVIRDLKLDIPFDDFKDKVNVNLVKDTEIIKIEVTDGDPELAAAIANKTAEVFMDKVKDIMNIENVQIIDRAQVTDKPVKPRPFLNMAIAGVLGLMAGIFLAFILEYFDNTIKTQEDVQKYLGLSVIGTIPKFDENN</sequence>
<name>A0A410QDA1_9FIRM</name>
<dbReference type="Pfam" id="PF02706">
    <property type="entry name" value="Wzz"/>
    <property type="match status" value="1"/>
</dbReference>
<evidence type="ECO:0000259" key="9">
    <source>
        <dbReference type="Pfam" id="PF13807"/>
    </source>
</evidence>
<reference evidence="11" key="1">
    <citation type="submission" date="2019-01" db="EMBL/GenBank/DDBJ databases">
        <title>Draft genomes of a novel of Sporanaerobacter strains.</title>
        <authorList>
            <person name="Ma S."/>
        </authorList>
    </citation>
    <scope>NUCLEOTIDE SEQUENCE [LARGE SCALE GENOMIC DNA]</scope>
    <source>
        <strain evidence="11">NJN-17</strain>
    </source>
</reference>
<evidence type="ECO:0000259" key="8">
    <source>
        <dbReference type="Pfam" id="PF02706"/>
    </source>
</evidence>
<proteinExistence type="inferred from homology"/>
<feature type="domain" description="Polysaccharide chain length determinant N-terminal" evidence="8">
    <location>
        <begin position="3"/>
        <end position="97"/>
    </location>
</feature>
<evidence type="ECO:0000256" key="3">
    <source>
        <dbReference type="ARBA" id="ARBA00022475"/>
    </source>
</evidence>
<dbReference type="InterPro" id="IPR003856">
    <property type="entry name" value="LPS_length_determ_N"/>
</dbReference>
<organism evidence="10 11">
    <name type="scientific">Acidilutibacter cellobiosedens</name>
    <dbReference type="NCBI Taxonomy" id="2507161"/>
    <lineage>
        <taxon>Bacteria</taxon>
        <taxon>Bacillati</taxon>
        <taxon>Bacillota</taxon>
        <taxon>Tissierellia</taxon>
        <taxon>Tissierellales</taxon>
        <taxon>Acidilutibacteraceae</taxon>
        <taxon>Acidilutibacter</taxon>
    </lineage>
</organism>
<feature type="domain" description="Tyrosine-protein kinase G-rich" evidence="9">
    <location>
        <begin position="149"/>
        <end position="195"/>
    </location>
</feature>
<evidence type="ECO:0000256" key="6">
    <source>
        <dbReference type="ARBA" id="ARBA00023136"/>
    </source>
</evidence>
<dbReference type="EMBL" id="CP035282">
    <property type="protein sequence ID" value="QAT62022.1"/>
    <property type="molecule type" value="Genomic_DNA"/>
</dbReference>
<dbReference type="GO" id="GO:0004713">
    <property type="term" value="F:protein tyrosine kinase activity"/>
    <property type="evidence" value="ECO:0007669"/>
    <property type="project" value="TreeGrafter"/>
</dbReference>
<evidence type="ECO:0000313" key="10">
    <source>
        <dbReference type="EMBL" id="QAT62022.1"/>
    </source>
</evidence>
<dbReference type="PANTHER" id="PTHR32309:SF13">
    <property type="entry name" value="FERRIC ENTEROBACTIN TRANSPORT PROTEIN FEPE"/>
    <property type="match status" value="1"/>
</dbReference>
<dbReference type="AlphaFoldDB" id="A0A410QDA1"/>
<dbReference type="InterPro" id="IPR032807">
    <property type="entry name" value="GNVR"/>
</dbReference>
<keyword evidence="3" id="KW-1003">Cell membrane</keyword>
<dbReference type="InterPro" id="IPR050445">
    <property type="entry name" value="Bact_polysacc_biosynth/exp"/>
</dbReference>
<feature type="transmembrane region" description="Helical" evidence="7">
    <location>
        <begin position="18"/>
        <end position="40"/>
    </location>
</feature>
<dbReference type="KEGG" id="spoa:EQM13_10700"/>